<sequence>MAENFFGLTDTGKVRSNNEDTFIAERLGSGLILAGVIDGVGGYNGGEVAAAIAREQISDYLESKKGEPIPAMIEAVKRANNAIAAKKLEEKELDSMACVATIALVDIANNQFYYAHVGDTRLYLLRDASLIKISKDHSFVGFLEDSGRLTEREAMDHPKRNEINKALGFGTNIDADDSFIETGQSPFLPGDMLLLCSDGLTDMVDKREITAIITQSVSLHDKAAGLIRSANKNGGHDNVTVALVQNDKASHQHTAIAPTVELKKNDEPAAQANKEYASAKAAINPDKQKAMPAKKGSFAVAILTILLLVSLGAAAYCYMQWQKEAHRTTKPLTLGTDTVRQKAPRNPHEIQLQNAINMAKGDTVTLIDTLFKQPIIISDTLDISKPRLYIKVKGTITLKCDTAYKGPAFSTFKGAKSVGFENIKLQGFVVGISTYNTDLRLKNVQFLNCAQPILRSFMLPAAKPINEGFPVTVLFADSTSKFTTTPNGKR</sequence>
<evidence type="ECO:0000259" key="2">
    <source>
        <dbReference type="PROSITE" id="PS51746"/>
    </source>
</evidence>
<dbReference type="InterPro" id="IPR036457">
    <property type="entry name" value="PPM-type-like_dom_sf"/>
</dbReference>
<keyword evidence="1" id="KW-0812">Transmembrane</keyword>
<keyword evidence="4" id="KW-1185">Reference proteome</keyword>
<organism evidence="3 4">
    <name type="scientific">Mucilaginibacter psychrotolerans</name>
    <dbReference type="NCBI Taxonomy" id="1524096"/>
    <lineage>
        <taxon>Bacteria</taxon>
        <taxon>Pseudomonadati</taxon>
        <taxon>Bacteroidota</taxon>
        <taxon>Sphingobacteriia</taxon>
        <taxon>Sphingobacteriales</taxon>
        <taxon>Sphingobacteriaceae</taxon>
        <taxon>Mucilaginibacter</taxon>
    </lineage>
</organism>
<accession>A0A4Y8SLL0</accession>
<dbReference type="SMART" id="SM00332">
    <property type="entry name" value="PP2Cc"/>
    <property type="match status" value="1"/>
</dbReference>
<name>A0A4Y8SLL0_9SPHI</name>
<gene>
    <name evidence="3" type="ORF">E2R66_06700</name>
</gene>
<evidence type="ECO:0000256" key="1">
    <source>
        <dbReference type="SAM" id="Phobius"/>
    </source>
</evidence>
<keyword evidence="1" id="KW-0472">Membrane</keyword>
<protein>
    <submittedName>
        <fullName evidence="3">Serine/threonine-protein phosphatase</fullName>
    </submittedName>
</protein>
<dbReference type="EMBL" id="SOZE01000004">
    <property type="protein sequence ID" value="TFF39304.1"/>
    <property type="molecule type" value="Genomic_DNA"/>
</dbReference>
<feature type="domain" description="PPM-type phosphatase" evidence="2">
    <location>
        <begin position="5"/>
        <end position="246"/>
    </location>
</feature>
<proteinExistence type="predicted"/>
<dbReference type="Pfam" id="PF13672">
    <property type="entry name" value="PP2C_2"/>
    <property type="match status" value="1"/>
</dbReference>
<dbReference type="Gene3D" id="3.60.40.10">
    <property type="entry name" value="PPM-type phosphatase domain"/>
    <property type="match status" value="1"/>
</dbReference>
<feature type="transmembrane region" description="Helical" evidence="1">
    <location>
        <begin position="298"/>
        <end position="318"/>
    </location>
</feature>
<dbReference type="InterPro" id="IPR015655">
    <property type="entry name" value="PP2C"/>
</dbReference>
<dbReference type="OrthoDB" id="9801841at2"/>
<evidence type="ECO:0000313" key="3">
    <source>
        <dbReference type="EMBL" id="TFF39304.1"/>
    </source>
</evidence>
<dbReference type="PANTHER" id="PTHR47992">
    <property type="entry name" value="PROTEIN PHOSPHATASE"/>
    <property type="match status" value="1"/>
</dbReference>
<evidence type="ECO:0000313" key="4">
    <source>
        <dbReference type="Proteomes" id="UP000297540"/>
    </source>
</evidence>
<dbReference type="AlphaFoldDB" id="A0A4Y8SLL0"/>
<comment type="caution">
    <text evidence="3">The sequence shown here is derived from an EMBL/GenBank/DDBJ whole genome shotgun (WGS) entry which is preliminary data.</text>
</comment>
<dbReference type="GO" id="GO:0004722">
    <property type="term" value="F:protein serine/threonine phosphatase activity"/>
    <property type="evidence" value="ECO:0007669"/>
    <property type="project" value="InterPro"/>
</dbReference>
<dbReference type="PROSITE" id="PS51746">
    <property type="entry name" value="PPM_2"/>
    <property type="match status" value="1"/>
</dbReference>
<dbReference type="RefSeq" id="WP_133227593.1">
    <property type="nucleotide sequence ID" value="NZ_SOZE01000004.1"/>
</dbReference>
<dbReference type="SMART" id="SM00331">
    <property type="entry name" value="PP2C_SIG"/>
    <property type="match status" value="1"/>
</dbReference>
<dbReference type="SUPFAM" id="SSF81606">
    <property type="entry name" value="PP2C-like"/>
    <property type="match status" value="1"/>
</dbReference>
<keyword evidence="1" id="KW-1133">Transmembrane helix</keyword>
<reference evidence="3 4" key="1">
    <citation type="journal article" date="2017" name="Int. J. Syst. Evol. Microbiol.">
        <title>Mucilaginibacterpsychrotolerans sp. nov., isolated from peatlands.</title>
        <authorList>
            <person name="Deng Y."/>
            <person name="Shen L."/>
            <person name="Xu B."/>
            <person name="Liu Y."/>
            <person name="Gu Z."/>
            <person name="Liu H."/>
            <person name="Zhou Y."/>
        </authorList>
    </citation>
    <scope>NUCLEOTIDE SEQUENCE [LARGE SCALE GENOMIC DNA]</scope>
    <source>
        <strain evidence="3 4">NH7-4</strain>
    </source>
</reference>
<dbReference type="Proteomes" id="UP000297540">
    <property type="component" value="Unassembled WGS sequence"/>
</dbReference>
<dbReference type="CDD" id="cd00143">
    <property type="entry name" value="PP2Cc"/>
    <property type="match status" value="1"/>
</dbReference>
<dbReference type="InterPro" id="IPR001932">
    <property type="entry name" value="PPM-type_phosphatase-like_dom"/>
</dbReference>